<dbReference type="Gene3D" id="3.40.50.620">
    <property type="entry name" value="HUPs"/>
    <property type="match status" value="1"/>
</dbReference>
<organism evidence="2 3">
    <name type="scientific">Flaviflexus ciconiae</name>
    <dbReference type="NCBI Taxonomy" id="2496867"/>
    <lineage>
        <taxon>Bacteria</taxon>
        <taxon>Bacillati</taxon>
        <taxon>Actinomycetota</taxon>
        <taxon>Actinomycetes</taxon>
        <taxon>Actinomycetales</taxon>
        <taxon>Actinomycetaceae</taxon>
        <taxon>Flaviflexus</taxon>
    </lineage>
</organism>
<dbReference type="InterPro" id="IPR051599">
    <property type="entry name" value="Cell_Envelope_Assoc"/>
</dbReference>
<dbReference type="PANTHER" id="PTHR30336:SF20">
    <property type="entry name" value="DUF218 DOMAIN-CONTAINING PROTEIN"/>
    <property type="match status" value="1"/>
</dbReference>
<evidence type="ECO:0000313" key="3">
    <source>
        <dbReference type="Proteomes" id="UP000280344"/>
    </source>
</evidence>
<evidence type="ECO:0000259" key="1">
    <source>
        <dbReference type="Pfam" id="PF02698"/>
    </source>
</evidence>
<dbReference type="Proteomes" id="UP000280344">
    <property type="component" value="Chromosome"/>
</dbReference>
<reference evidence="2 3" key="1">
    <citation type="submission" date="2018-12" db="EMBL/GenBank/DDBJ databases">
        <title>Complete genome sequence of Flaviflexus sp. H23T48.</title>
        <authorList>
            <person name="Bae J.-W."/>
            <person name="Lee J.-Y."/>
        </authorList>
    </citation>
    <scope>NUCLEOTIDE SEQUENCE [LARGE SCALE GENOMIC DNA]</scope>
    <source>
        <strain evidence="2 3">H23T48</strain>
    </source>
</reference>
<dbReference type="InterPro" id="IPR014729">
    <property type="entry name" value="Rossmann-like_a/b/a_fold"/>
</dbReference>
<name>A0A3S9PYU4_9ACTO</name>
<sequence>MRTALSPILRSTRCGKVPTSTDPVIAVLGSTVEGGAPSPALRRRLDTATNEWLVAHRSGLRPLVICLGGIGGKGIQPEAPVMANYLESHGIPRAVLVEEAWSRTTEENLLHLRAILTHDGFPEAWAGLPATDVPDPRTLDQRTLRPGKHVPLTIVTSRSHLPRTKLLAKGLGLAVRGIPAPEPVASLSLLREAGALILWGARTVGRKVTNY</sequence>
<accession>A0A3S9PYU4</accession>
<dbReference type="InterPro" id="IPR003848">
    <property type="entry name" value="DUF218"/>
</dbReference>
<dbReference type="CDD" id="cd06259">
    <property type="entry name" value="YdcF-like"/>
    <property type="match status" value="1"/>
</dbReference>
<dbReference type="OrthoDB" id="4416534at2"/>
<dbReference type="AlphaFoldDB" id="A0A3S9PYU4"/>
<evidence type="ECO:0000313" key="2">
    <source>
        <dbReference type="EMBL" id="AZQ77553.1"/>
    </source>
</evidence>
<feature type="domain" description="DUF218" evidence="1">
    <location>
        <begin position="24"/>
        <end position="182"/>
    </location>
</feature>
<keyword evidence="3" id="KW-1185">Reference proteome</keyword>
<protein>
    <submittedName>
        <fullName evidence="2">YdcF family protein</fullName>
    </submittedName>
</protein>
<proteinExistence type="predicted"/>
<gene>
    <name evidence="2" type="ORF">EJ997_09615</name>
</gene>
<dbReference type="GO" id="GO:0005886">
    <property type="term" value="C:plasma membrane"/>
    <property type="evidence" value="ECO:0007669"/>
    <property type="project" value="TreeGrafter"/>
</dbReference>
<dbReference type="KEGG" id="flh:EJ997_09615"/>
<dbReference type="PANTHER" id="PTHR30336">
    <property type="entry name" value="INNER MEMBRANE PROTEIN, PROBABLE PERMEASE"/>
    <property type="match status" value="1"/>
</dbReference>
<dbReference type="EMBL" id="CP034593">
    <property type="protein sequence ID" value="AZQ77553.1"/>
    <property type="molecule type" value="Genomic_DNA"/>
</dbReference>
<dbReference type="Pfam" id="PF02698">
    <property type="entry name" value="DUF218"/>
    <property type="match status" value="1"/>
</dbReference>